<evidence type="ECO:0000313" key="1">
    <source>
        <dbReference type="EMBL" id="WZN38395.1"/>
    </source>
</evidence>
<gene>
    <name evidence="1" type="ORF">M33023_02070</name>
</gene>
<organism evidence="1 2">
    <name type="scientific">Candidatus Phytoplasma asteris</name>
    <dbReference type="NCBI Taxonomy" id="85620"/>
    <lineage>
        <taxon>Bacteria</taxon>
        <taxon>Bacillati</taxon>
        <taxon>Mycoplasmatota</taxon>
        <taxon>Mollicutes</taxon>
        <taxon>Acholeplasmatales</taxon>
        <taxon>Acholeplasmataceae</taxon>
        <taxon>Candidatus Phytoplasma</taxon>
        <taxon>16SrI (Aster yellows group)</taxon>
    </lineage>
</organism>
<accession>A0ABZ2YEP7</accession>
<name>A0ABZ2YEP7_9MOLU</name>
<evidence type="ECO:0000313" key="2">
    <source>
        <dbReference type="Proteomes" id="UP001470586"/>
    </source>
</evidence>
<reference evidence="1" key="1">
    <citation type="submission" date="2023-06" db="EMBL/GenBank/DDBJ databases">
        <title>Complete Genome of Candidatus Phytoplasma asteris M33.</title>
        <authorList>
            <person name="Toth R."/>
            <person name="Ilic A.-M."/>
            <person name="Huettel B."/>
            <person name="Duduk B."/>
            <person name="Kube M."/>
        </authorList>
    </citation>
    <scope>NUCLEOTIDE SEQUENCE [LARGE SCALE GENOMIC DNA]</scope>
    <source>
        <strain evidence="1">M33</strain>
    </source>
</reference>
<keyword evidence="2" id="KW-1185">Reference proteome</keyword>
<proteinExistence type="predicted"/>
<protein>
    <submittedName>
        <fullName evidence="1">Uncharacterized protein</fullName>
    </submittedName>
</protein>
<sequence>MFVLLKNKTTPLLIVHGKGVFENNSLYSKDPQPPKGDFIGGV</sequence>
<dbReference type="Proteomes" id="UP001470586">
    <property type="component" value="Chromosome"/>
</dbReference>
<dbReference type="EMBL" id="CP128397">
    <property type="protein sequence ID" value="WZN38395.1"/>
    <property type="molecule type" value="Genomic_DNA"/>
</dbReference>